<feature type="compositionally biased region" description="Gly residues" evidence="1">
    <location>
        <begin position="369"/>
        <end position="378"/>
    </location>
</feature>
<feature type="region of interest" description="Disordered" evidence="1">
    <location>
        <begin position="141"/>
        <end position="232"/>
    </location>
</feature>
<evidence type="ECO:0000313" key="2">
    <source>
        <dbReference type="EMBL" id="KAK3253894.1"/>
    </source>
</evidence>
<keyword evidence="3" id="KW-1185">Reference proteome</keyword>
<organism evidence="2 3">
    <name type="scientific">Cymbomonas tetramitiformis</name>
    <dbReference type="NCBI Taxonomy" id="36881"/>
    <lineage>
        <taxon>Eukaryota</taxon>
        <taxon>Viridiplantae</taxon>
        <taxon>Chlorophyta</taxon>
        <taxon>Pyramimonadophyceae</taxon>
        <taxon>Pyramimonadales</taxon>
        <taxon>Pyramimonadaceae</taxon>
        <taxon>Cymbomonas</taxon>
    </lineage>
</organism>
<feature type="compositionally biased region" description="Basic residues" evidence="1">
    <location>
        <begin position="1"/>
        <end position="10"/>
    </location>
</feature>
<gene>
    <name evidence="2" type="ORF">CYMTET_36872</name>
</gene>
<reference evidence="2 3" key="1">
    <citation type="journal article" date="2015" name="Genome Biol. Evol.">
        <title>Comparative Genomics of a Bacterivorous Green Alga Reveals Evolutionary Causalities and Consequences of Phago-Mixotrophic Mode of Nutrition.</title>
        <authorList>
            <person name="Burns J.A."/>
            <person name="Paasch A."/>
            <person name="Narechania A."/>
            <person name="Kim E."/>
        </authorList>
    </citation>
    <scope>NUCLEOTIDE SEQUENCE [LARGE SCALE GENOMIC DNA]</scope>
    <source>
        <strain evidence="2 3">PLY_AMNH</strain>
    </source>
</reference>
<name>A0AAE0CGI0_9CHLO</name>
<evidence type="ECO:0000256" key="1">
    <source>
        <dbReference type="SAM" id="MobiDB-lite"/>
    </source>
</evidence>
<dbReference type="EMBL" id="LGRX02024578">
    <property type="protein sequence ID" value="KAK3253894.1"/>
    <property type="molecule type" value="Genomic_DNA"/>
</dbReference>
<feature type="compositionally biased region" description="Polar residues" evidence="1">
    <location>
        <begin position="28"/>
        <end position="37"/>
    </location>
</feature>
<protein>
    <submittedName>
        <fullName evidence="2">Uncharacterized protein</fullName>
    </submittedName>
</protein>
<evidence type="ECO:0000313" key="3">
    <source>
        <dbReference type="Proteomes" id="UP001190700"/>
    </source>
</evidence>
<dbReference type="Proteomes" id="UP001190700">
    <property type="component" value="Unassembled WGS sequence"/>
</dbReference>
<feature type="compositionally biased region" description="Low complexity" evidence="1">
    <location>
        <begin position="141"/>
        <end position="150"/>
    </location>
</feature>
<feature type="region of interest" description="Disordered" evidence="1">
    <location>
        <begin position="1"/>
        <end position="44"/>
    </location>
</feature>
<feature type="compositionally biased region" description="Low complexity" evidence="1">
    <location>
        <begin position="162"/>
        <end position="194"/>
    </location>
</feature>
<comment type="caution">
    <text evidence="2">The sequence shown here is derived from an EMBL/GenBank/DDBJ whole genome shotgun (WGS) entry which is preliminary data.</text>
</comment>
<feature type="region of interest" description="Disordered" evidence="1">
    <location>
        <begin position="346"/>
        <end position="378"/>
    </location>
</feature>
<feature type="compositionally biased region" description="Basic residues" evidence="1">
    <location>
        <begin position="196"/>
        <end position="222"/>
    </location>
</feature>
<dbReference type="AlphaFoldDB" id="A0AAE0CGI0"/>
<proteinExistence type="predicted"/>
<accession>A0AAE0CGI0</accession>
<sequence length="378" mass="41468">MAEKGRKVRVLHSSENADSLWSDHSGESARSQASTPVKRQLVVASGSQREGLRLWFQREPRTRHDSLKWYTATVEELQNLKSQVSAKEYKRMLRHGALRHEGGVPAKYFAGVNFGRAHKLESDEYPAQRNTFAALPLAPADQPLPLATTPRSGLATPPGFPEKPSSSESSSEDSLSPVRGSRRSSSNGGSSEGWSRGRRRLKKKKKKKTQKKKAEKQQKQRGAKAADKGKAVATTDDYALTPEMAVQTLFKDKALRDQAFACRPEERQRAIARAAAWGRSGAAAQSQTEALEEWRCPLVPITVEQNIREHVRQHNSSTEEAMAIAATYSTLAVIYGLAKNHRARESLSSPGVQLIGREQGGRFSSGSMGDRGGPGSEA</sequence>